<keyword evidence="1" id="KW-0812">Transmembrane</keyword>
<protein>
    <submittedName>
        <fullName evidence="2">General secretion pathway protein L</fullName>
    </submittedName>
</protein>
<gene>
    <name evidence="2" type="ORF">FHR98_000982</name>
</gene>
<sequence length="370" mass="41242">MTASSHMERNASRRDGSSSGLAAWWWDRLAGLLQRALPGRHQQRVILQEADDQLVIVAEGGKTGDPKQISLRQQPQAIASELRQHLKALRASQSVIVGRLSADHAIQRIVELPRAAEANPRAVLHHQIDRLTPWPANHCSFDVESLGYSEDGRSLRLRLTAASKPAVTTLHQKLTSWGLRPNAIDAEGLVSNGGHQINLLPHDLEAFQHPRRLLNTLGLLALLTGVGLLGFQAYLLYEQQERLDTIQARLEALEPQRIATRDVADQVIKLREQRSFLYNRKLQAPSSTLLLERLSALLPKDVWLEQMRVEGEKVYLVGNADRASDLIALIESSPSFTRAGFTASTRRDAKSGKERFQIEAGFDERMGSKP</sequence>
<dbReference type="SUPFAM" id="SSF53067">
    <property type="entry name" value="Actin-like ATPase domain"/>
    <property type="match status" value="1"/>
</dbReference>
<dbReference type="EMBL" id="JACHXA010000002">
    <property type="protein sequence ID" value="MBB3064710.1"/>
    <property type="molecule type" value="Genomic_DNA"/>
</dbReference>
<reference evidence="2 3" key="1">
    <citation type="submission" date="2020-08" db="EMBL/GenBank/DDBJ databases">
        <title>Genomic Encyclopedia of Type Strains, Phase III (KMG-III): the genomes of soil and plant-associated and newly described type strains.</title>
        <authorList>
            <person name="Whitman W."/>
        </authorList>
    </citation>
    <scope>NUCLEOTIDE SEQUENCE [LARGE SCALE GENOMIC DNA]</scope>
    <source>
        <strain evidence="2 3">CECT 8803</strain>
    </source>
</reference>
<organism evidence="2 3">
    <name type="scientific">Limibacillus halophilus</name>
    <dbReference type="NCBI Taxonomy" id="1579333"/>
    <lineage>
        <taxon>Bacteria</taxon>
        <taxon>Pseudomonadati</taxon>
        <taxon>Pseudomonadota</taxon>
        <taxon>Alphaproteobacteria</taxon>
        <taxon>Rhodospirillales</taxon>
        <taxon>Rhodovibrionaceae</taxon>
        <taxon>Limibacillus</taxon>
    </lineage>
</organism>
<name>A0A839SSM1_9PROT</name>
<dbReference type="Proteomes" id="UP000581135">
    <property type="component" value="Unassembled WGS sequence"/>
</dbReference>
<keyword evidence="1" id="KW-1133">Transmembrane helix</keyword>
<evidence type="ECO:0000313" key="3">
    <source>
        <dbReference type="Proteomes" id="UP000581135"/>
    </source>
</evidence>
<dbReference type="InterPro" id="IPR043129">
    <property type="entry name" value="ATPase_NBD"/>
</dbReference>
<accession>A0A839SSM1</accession>
<dbReference type="AlphaFoldDB" id="A0A839SSM1"/>
<dbReference type="RefSeq" id="WP_183415509.1">
    <property type="nucleotide sequence ID" value="NZ_JACHXA010000002.1"/>
</dbReference>
<dbReference type="PANTHER" id="PTHR40278">
    <property type="entry name" value="DNA UTILIZATION PROTEIN HOFN"/>
    <property type="match status" value="1"/>
</dbReference>
<dbReference type="PANTHER" id="PTHR40278:SF1">
    <property type="entry name" value="DNA UTILIZATION PROTEIN HOFN"/>
    <property type="match status" value="1"/>
</dbReference>
<feature type="transmembrane region" description="Helical" evidence="1">
    <location>
        <begin position="217"/>
        <end position="237"/>
    </location>
</feature>
<comment type="caution">
    <text evidence="2">The sequence shown here is derived from an EMBL/GenBank/DDBJ whole genome shotgun (WGS) entry which is preliminary data.</text>
</comment>
<evidence type="ECO:0000256" key="1">
    <source>
        <dbReference type="SAM" id="Phobius"/>
    </source>
</evidence>
<dbReference type="InterPro" id="IPR007813">
    <property type="entry name" value="PilN"/>
</dbReference>
<proteinExistence type="predicted"/>
<keyword evidence="1" id="KW-0472">Membrane</keyword>
<keyword evidence="3" id="KW-1185">Reference proteome</keyword>
<evidence type="ECO:0000313" key="2">
    <source>
        <dbReference type="EMBL" id="MBB3064710.1"/>
    </source>
</evidence>
<dbReference type="InterPro" id="IPR052534">
    <property type="entry name" value="Extracell_DNA_Util/SecSys_Comp"/>
</dbReference>
<dbReference type="Pfam" id="PF05137">
    <property type="entry name" value="PilN"/>
    <property type="match status" value="1"/>
</dbReference>